<name>A0A9W7FG41_9STRA</name>
<dbReference type="Proteomes" id="UP001165122">
    <property type="component" value="Unassembled WGS sequence"/>
</dbReference>
<dbReference type="EMBL" id="BRXW01000166">
    <property type="protein sequence ID" value="GMI11679.1"/>
    <property type="molecule type" value="Genomic_DNA"/>
</dbReference>
<comment type="caution">
    <text evidence="1">The sequence shown here is derived from an EMBL/GenBank/DDBJ whole genome shotgun (WGS) entry which is preliminary data.</text>
</comment>
<reference evidence="2" key="1">
    <citation type="journal article" date="2023" name="Commun. Biol.">
        <title>Genome analysis of Parmales, the sister group of diatoms, reveals the evolutionary specialization of diatoms from phago-mixotrophs to photoautotrophs.</title>
        <authorList>
            <person name="Ban H."/>
            <person name="Sato S."/>
            <person name="Yoshikawa S."/>
            <person name="Yamada K."/>
            <person name="Nakamura Y."/>
            <person name="Ichinomiya M."/>
            <person name="Sato N."/>
            <person name="Blanc-Mathieu R."/>
            <person name="Endo H."/>
            <person name="Kuwata A."/>
            <person name="Ogata H."/>
        </authorList>
    </citation>
    <scope>NUCLEOTIDE SEQUENCE [LARGE SCALE GENOMIC DNA]</scope>
    <source>
        <strain evidence="2">NIES 3700</strain>
    </source>
</reference>
<protein>
    <recommendedName>
        <fullName evidence="3">DUF4291 domain-containing protein</fullName>
    </recommendedName>
</protein>
<organism evidence="1 2">
    <name type="scientific">Triparma laevis f. longispina</name>
    <dbReference type="NCBI Taxonomy" id="1714387"/>
    <lineage>
        <taxon>Eukaryota</taxon>
        <taxon>Sar</taxon>
        <taxon>Stramenopiles</taxon>
        <taxon>Ochrophyta</taxon>
        <taxon>Bolidophyceae</taxon>
        <taxon>Parmales</taxon>
        <taxon>Triparmaceae</taxon>
        <taxon>Triparma</taxon>
    </lineage>
</organism>
<proteinExistence type="predicted"/>
<evidence type="ECO:0008006" key="3">
    <source>
        <dbReference type="Google" id="ProtNLM"/>
    </source>
</evidence>
<sequence length="76" mass="8875">MLPKIVAEFDSDGVYFYQAFKTSIASFAITNQRFGGIDFNHIRMTWIKPSFAWVLYRSGYASKHDQERILKVKLSH</sequence>
<dbReference type="OrthoDB" id="203444at2759"/>
<dbReference type="PANTHER" id="PTHR38567:SF1">
    <property type="entry name" value="DUF4291 DOMAIN-CONTAINING PROTEIN"/>
    <property type="match status" value="1"/>
</dbReference>
<dbReference type="AlphaFoldDB" id="A0A9W7FG41"/>
<keyword evidence="2" id="KW-1185">Reference proteome</keyword>
<accession>A0A9W7FG41</accession>
<dbReference type="Pfam" id="PF14124">
    <property type="entry name" value="DUF4291"/>
    <property type="match status" value="1"/>
</dbReference>
<evidence type="ECO:0000313" key="2">
    <source>
        <dbReference type="Proteomes" id="UP001165122"/>
    </source>
</evidence>
<dbReference type="InterPro" id="IPR025633">
    <property type="entry name" value="DUF4291"/>
</dbReference>
<gene>
    <name evidence="1" type="ORF">TrLO_g5492</name>
</gene>
<evidence type="ECO:0000313" key="1">
    <source>
        <dbReference type="EMBL" id="GMI11679.1"/>
    </source>
</evidence>
<dbReference type="PANTHER" id="PTHR38567">
    <property type="entry name" value="DUF4291 DOMAIN-CONTAINING PROTEIN"/>
    <property type="match status" value="1"/>
</dbReference>